<dbReference type="Proteomes" id="UP000191554">
    <property type="component" value="Unassembled WGS sequence"/>
</dbReference>
<dbReference type="OrthoDB" id="9811611at2"/>
<comment type="caution">
    <text evidence="5">The sequence shown here is derived from an EMBL/GenBank/DDBJ whole genome shotgun (WGS) entry which is preliminary data.</text>
</comment>
<evidence type="ECO:0000259" key="4">
    <source>
        <dbReference type="Pfam" id="PF01420"/>
    </source>
</evidence>
<comment type="similarity">
    <text evidence="1">Belongs to the type-I restriction system S methylase family.</text>
</comment>
<feature type="domain" description="Type I restriction modification DNA specificity" evidence="4">
    <location>
        <begin position="228"/>
        <end position="383"/>
    </location>
</feature>
<sequence length="406" mass="46058">MNNNNKTALVPRLRFSEFNTTGEWKTCTLSNLASRITTRNQDNSIKRVLTNSAIDGVVDQSDYFDREVANLNNLENYFVIDEGDYVYNPRISVSAPVGPISKNKVGKGVMSPLYTVFRFKNHNNDFYEQYFRTNLWHYYLKNVSNTGARHDRMSISNDSFMKMPLPYHSEKEQQKIADCLSSLDDLITAEDKKLEALGAHKKGLMQKLFPAEGKTLPEWRFPEFMDCDEWEEKTLIDICNMQAGNYVSATEIDENRASDTFPCYGGNGLRGYTKTFTHNGKYPLIGRQGALCGNVTLVEGAFHATEHAVVCTPSQRVVVEWLYYQLVMMNLNQYATGQAQPGLSVKVLEKLQVKVPSTTTEQQQIADCLSCVDDLITEQVKKIEALRTHKKGLMQGLFPSIEEVSE</sequence>
<dbReference type="GO" id="GO:0009307">
    <property type="term" value="P:DNA restriction-modification system"/>
    <property type="evidence" value="ECO:0007669"/>
    <property type="project" value="UniProtKB-KW"/>
</dbReference>
<feature type="domain" description="Type I restriction modification DNA specificity" evidence="4">
    <location>
        <begin position="81"/>
        <end position="196"/>
    </location>
</feature>
<dbReference type="RefSeq" id="WP_080066534.1">
    <property type="nucleotide sequence ID" value="NZ_MZGX01000035.1"/>
</dbReference>
<evidence type="ECO:0000256" key="2">
    <source>
        <dbReference type="ARBA" id="ARBA00022747"/>
    </source>
</evidence>
<name>A0A1V4SFP4_RUMHU</name>
<dbReference type="REBASE" id="200204">
    <property type="entry name" value="S.Chu14427ORF40720P"/>
</dbReference>
<dbReference type="EMBL" id="MZGX01000035">
    <property type="protein sequence ID" value="OPX42071.1"/>
    <property type="molecule type" value="Genomic_DNA"/>
</dbReference>
<dbReference type="AlphaFoldDB" id="A0A1V4SFP4"/>
<protein>
    <submittedName>
        <fullName evidence="5">Type I restriction modification DNA specificity domain protein</fullName>
    </submittedName>
</protein>
<keyword evidence="3" id="KW-0238">DNA-binding</keyword>
<dbReference type="Pfam" id="PF01420">
    <property type="entry name" value="Methylase_S"/>
    <property type="match status" value="2"/>
</dbReference>
<evidence type="ECO:0000256" key="1">
    <source>
        <dbReference type="ARBA" id="ARBA00010923"/>
    </source>
</evidence>
<dbReference type="InterPro" id="IPR000055">
    <property type="entry name" value="Restrct_endonuc_typeI_TRD"/>
</dbReference>
<proteinExistence type="inferred from homology"/>
<keyword evidence="2" id="KW-0680">Restriction system</keyword>
<keyword evidence="6" id="KW-1185">Reference proteome</keyword>
<dbReference type="Gene3D" id="1.10.287.1120">
    <property type="entry name" value="Bipartite methylase S protein"/>
    <property type="match status" value="1"/>
</dbReference>
<gene>
    <name evidence="5" type="ORF">CLHUN_40700</name>
</gene>
<dbReference type="GO" id="GO:0003677">
    <property type="term" value="F:DNA binding"/>
    <property type="evidence" value="ECO:0007669"/>
    <property type="project" value="UniProtKB-KW"/>
</dbReference>
<dbReference type="InterPro" id="IPR052021">
    <property type="entry name" value="Type-I_RS_S_subunit"/>
</dbReference>
<accession>A0A1V4SFP4</accession>
<dbReference type="CDD" id="cd17266">
    <property type="entry name" value="RMtype1_S_Sau1132ORF3780P-TRD2-CR2_like"/>
    <property type="match status" value="1"/>
</dbReference>
<organism evidence="5 6">
    <name type="scientific">Ruminiclostridium hungatei</name>
    <name type="common">Clostridium hungatei</name>
    <dbReference type="NCBI Taxonomy" id="48256"/>
    <lineage>
        <taxon>Bacteria</taxon>
        <taxon>Bacillati</taxon>
        <taxon>Bacillota</taxon>
        <taxon>Clostridia</taxon>
        <taxon>Eubacteriales</taxon>
        <taxon>Oscillospiraceae</taxon>
        <taxon>Ruminiclostridium</taxon>
    </lineage>
</organism>
<dbReference type="PANTHER" id="PTHR30408:SF12">
    <property type="entry name" value="TYPE I RESTRICTION ENZYME MJAVIII SPECIFICITY SUBUNIT"/>
    <property type="match status" value="1"/>
</dbReference>
<dbReference type="PANTHER" id="PTHR30408">
    <property type="entry name" value="TYPE-1 RESTRICTION ENZYME ECOKI SPECIFICITY PROTEIN"/>
    <property type="match status" value="1"/>
</dbReference>
<evidence type="ECO:0000256" key="3">
    <source>
        <dbReference type="ARBA" id="ARBA00023125"/>
    </source>
</evidence>
<dbReference type="InterPro" id="IPR044946">
    <property type="entry name" value="Restrct_endonuc_typeI_TRD_sf"/>
</dbReference>
<evidence type="ECO:0000313" key="5">
    <source>
        <dbReference type="EMBL" id="OPX42071.1"/>
    </source>
</evidence>
<reference evidence="5 6" key="1">
    <citation type="submission" date="2017-03" db="EMBL/GenBank/DDBJ databases">
        <title>Genome sequence of Clostridium hungatei DSM 14427.</title>
        <authorList>
            <person name="Poehlein A."/>
            <person name="Daniel R."/>
        </authorList>
    </citation>
    <scope>NUCLEOTIDE SEQUENCE [LARGE SCALE GENOMIC DNA]</scope>
    <source>
        <strain evidence="5 6">DSM 14427</strain>
    </source>
</reference>
<dbReference type="Gene3D" id="3.90.220.20">
    <property type="entry name" value="DNA methylase specificity domains"/>
    <property type="match status" value="2"/>
</dbReference>
<dbReference type="SUPFAM" id="SSF116734">
    <property type="entry name" value="DNA methylase specificity domain"/>
    <property type="match status" value="2"/>
</dbReference>
<dbReference type="STRING" id="48256.CLHUN_40700"/>
<evidence type="ECO:0000313" key="6">
    <source>
        <dbReference type="Proteomes" id="UP000191554"/>
    </source>
</evidence>